<dbReference type="Pfam" id="PF00226">
    <property type="entry name" value="DnaJ"/>
    <property type="match status" value="1"/>
</dbReference>
<gene>
    <name evidence="3" type="ORF">FM104_02670</name>
</gene>
<sequence>MIVTFDGPLAASAYELLGVATTVSDDELRRAYRLRLRQTHPDTGGDAALFIRVQRAWEQIGSSEARAAYDRGRDTGGQWASAPTTRAWTGTRPRTTSYGQAGAWRRRRYREMLRAHLGRELTDAEAHDPAIVRAAPWEVRRLLADALAEEATASAIDGLGIGFTAWHDVDCGVAWGDPDAADASVTGGGAILKLDHVVLAPSGLYGLMSEDFGGDVRFRQGEVIGATVGASTPIADLLTRMRVISRAARVRFGGAILILPDEDLHDAVASLGRVRSIPVTVVRRSALRTVLRNGAPGARMLGGNEVFDVRTRLTQAVRVLTE</sequence>
<dbReference type="PANTHER" id="PTHR44240">
    <property type="entry name" value="DNAJ DOMAIN (PROKARYOTIC HEAT SHOCK PROTEIN)-RELATED"/>
    <property type="match status" value="1"/>
</dbReference>
<reference evidence="3 4" key="1">
    <citation type="submission" date="2017-02" db="EMBL/GenBank/DDBJ databases">
        <authorList>
            <person name="Peterson S.W."/>
        </authorList>
    </citation>
    <scope>NUCLEOTIDE SEQUENCE [LARGE SCALE GENOMIC DNA]</scope>
    <source>
        <strain evidence="3 4">B Mb 05.01</strain>
    </source>
</reference>
<protein>
    <submittedName>
        <fullName evidence="3">Possible heat shock protein DnaJ</fullName>
    </submittedName>
</protein>
<dbReference type="AlphaFoldDB" id="A0A1R4IL49"/>
<organism evidence="3 4">
    <name type="scientific">Microbacterium esteraromaticum</name>
    <dbReference type="NCBI Taxonomy" id="57043"/>
    <lineage>
        <taxon>Bacteria</taxon>
        <taxon>Bacillati</taxon>
        <taxon>Actinomycetota</taxon>
        <taxon>Actinomycetes</taxon>
        <taxon>Micrococcales</taxon>
        <taxon>Microbacteriaceae</taxon>
        <taxon>Microbacterium</taxon>
    </lineage>
</organism>
<evidence type="ECO:0000313" key="4">
    <source>
        <dbReference type="Proteomes" id="UP000196320"/>
    </source>
</evidence>
<evidence type="ECO:0000256" key="1">
    <source>
        <dbReference type="SAM" id="MobiDB-lite"/>
    </source>
</evidence>
<dbReference type="InterPro" id="IPR036869">
    <property type="entry name" value="J_dom_sf"/>
</dbReference>
<feature type="region of interest" description="Disordered" evidence="1">
    <location>
        <begin position="71"/>
        <end position="97"/>
    </location>
</feature>
<name>A0A1R4IL49_9MICO</name>
<dbReference type="InterPro" id="IPR001623">
    <property type="entry name" value="DnaJ_domain"/>
</dbReference>
<dbReference type="Gene3D" id="1.10.287.110">
    <property type="entry name" value="DnaJ domain"/>
    <property type="match status" value="1"/>
</dbReference>
<evidence type="ECO:0000313" key="3">
    <source>
        <dbReference type="EMBL" id="SJN20375.1"/>
    </source>
</evidence>
<dbReference type="InterPro" id="IPR052276">
    <property type="entry name" value="Diphthamide-biosynth_chaperone"/>
</dbReference>
<dbReference type="SUPFAM" id="SSF46565">
    <property type="entry name" value="Chaperone J-domain"/>
    <property type="match status" value="1"/>
</dbReference>
<feature type="compositionally biased region" description="Polar residues" evidence="1">
    <location>
        <begin position="81"/>
        <end position="97"/>
    </location>
</feature>
<dbReference type="Proteomes" id="UP000196320">
    <property type="component" value="Unassembled WGS sequence"/>
</dbReference>
<accession>A0A1R4IL49</accession>
<dbReference type="OrthoDB" id="5242140at2"/>
<keyword evidence="4" id="KW-1185">Reference proteome</keyword>
<feature type="domain" description="J" evidence="2">
    <location>
        <begin position="12"/>
        <end position="73"/>
    </location>
</feature>
<evidence type="ECO:0000259" key="2">
    <source>
        <dbReference type="PROSITE" id="PS50076"/>
    </source>
</evidence>
<proteinExistence type="predicted"/>
<dbReference type="PROSITE" id="PS50076">
    <property type="entry name" value="DNAJ_2"/>
    <property type="match status" value="1"/>
</dbReference>
<dbReference type="EMBL" id="FUKO01000010">
    <property type="protein sequence ID" value="SJN20375.1"/>
    <property type="molecule type" value="Genomic_DNA"/>
</dbReference>
<keyword evidence="3" id="KW-0346">Stress response</keyword>
<dbReference type="PRINTS" id="PR00625">
    <property type="entry name" value="JDOMAIN"/>
</dbReference>
<dbReference type="SMART" id="SM00271">
    <property type="entry name" value="DnaJ"/>
    <property type="match status" value="1"/>
</dbReference>
<dbReference type="PANTHER" id="PTHR44240:SF10">
    <property type="entry name" value="J DOMAIN-CONTAINING PROTEIN"/>
    <property type="match status" value="1"/>
</dbReference>